<gene>
    <name evidence="5" type="ORF">FH972_001070</name>
</gene>
<dbReference type="SUPFAM" id="SSF52058">
    <property type="entry name" value="L domain-like"/>
    <property type="match status" value="1"/>
</dbReference>
<keyword evidence="2" id="KW-0677">Repeat</keyword>
<dbReference type="PROSITE" id="PS51450">
    <property type="entry name" value="LRR"/>
    <property type="match status" value="1"/>
</dbReference>
<keyword evidence="3" id="KW-0472">Membrane</keyword>
<keyword evidence="3" id="KW-0812">Transmembrane</keyword>
<feature type="domain" description="Disease resistance R13L4/SHOC-2-like LRR" evidence="4">
    <location>
        <begin position="160"/>
        <end position="270"/>
    </location>
</feature>
<evidence type="ECO:0000256" key="3">
    <source>
        <dbReference type="SAM" id="Phobius"/>
    </source>
</evidence>
<sequence>MGFFCQPCIAKTTFNFTVLVVLFICMGANKVVKAQAGHLPNYEVEALREIATQLGKKDWNFSANPCNDSSWRTPSSNERPLYNNTVNCNCSYPDGVCHVVNIFLKRQNLDGVLPPSLVKLTNLKAIDFNRNYLSGTIPQEWASTKLENMSISGNNLSGPIDYLGKITTLKSLTIESNRFSGPVPTELGNLVDLERLILNGNNLTGELPATLTNLIKLKELRISSNNFSGRMPDFFRRWKQLEELEIQASGFEGPIPTSISALSNLTELRISDLPGEGSPFPPLQNMRNLAQLMLRSCNISGTIPPYISKMAQLIRLDLSFNRLEGKIPDFEVLTKLDTIIITECLKNNTCSEDFNPPNDRKKKIFLAVGTVVLLSSLVFVILGILRWKGYLGGKTSREEELKGLDLQTGFFTFKQIKVATNNFDAANKLGEGGFGAVYKALVLQQKGNLMELVDPNLGSNFSKEESLRILKVALLCTNPSPALRPTMSAVVSMLEGQTVVHESIVDPSIYGDELRFKALRDQFDQILGQSSSNTQSLIQSSDATLIGSSATLSSRS</sequence>
<feature type="transmembrane region" description="Helical" evidence="3">
    <location>
        <begin position="364"/>
        <end position="387"/>
    </location>
</feature>
<keyword evidence="6" id="KW-1185">Reference proteome</keyword>
<organism evidence="5 6">
    <name type="scientific">Carpinus fangiana</name>
    <dbReference type="NCBI Taxonomy" id="176857"/>
    <lineage>
        <taxon>Eukaryota</taxon>
        <taxon>Viridiplantae</taxon>
        <taxon>Streptophyta</taxon>
        <taxon>Embryophyta</taxon>
        <taxon>Tracheophyta</taxon>
        <taxon>Spermatophyta</taxon>
        <taxon>Magnoliopsida</taxon>
        <taxon>eudicotyledons</taxon>
        <taxon>Gunneridae</taxon>
        <taxon>Pentapetalae</taxon>
        <taxon>rosids</taxon>
        <taxon>fabids</taxon>
        <taxon>Fagales</taxon>
        <taxon>Betulaceae</taxon>
        <taxon>Carpinus</taxon>
    </lineage>
</organism>
<keyword evidence="3" id="KW-1133">Transmembrane helix</keyword>
<dbReference type="OrthoDB" id="1938112at2759"/>
<reference evidence="5 6" key="1">
    <citation type="submission" date="2019-06" db="EMBL/GenBank/DDBJ databases">
        <title>A chromosomal-level reference genome of Carpinus fangiana (Coryloideae, Betulaceae).</title>
        <authorList>
            <person name="Yang X."/>
            <person name="Wang Z."/>
            <person name="Zhang L."/>
            <person name="Hao G."/>
            <person name="Liu J."/>
            <person name="Yang Y."/>
        </authorList>
    </citation>
    <scope>NUCLEOTIDE SEQUENCE [LARGE SCALE GENOMIC DNA]</scope>
    <source>
        <strain evidence="5">Cfa_2016G</strain>
        <tissue evidence="5">Leaf</tissue>
    </source>
</reference>
<evidence type="ECO:0000313" key="6">
    <source>
        <dbReference type="Proteomes" id="UP000327013"/>
    </source>
</evidence>
<dbReference type="InterPro" id="IPR032675">
    <property type="entry name" value="LRR_dom_sf"/>
</dbReference>
<protein>
    <recommendedName>
        <fullName evidence="4">Disease resistance R13L4/SHOC-2-like LRR domain-containing protein</fullName>
    </recommendedName>
</protein>
<dbReference type="InterPro" id="IPR011009">
    <property type="entry name" value="Kinase-like_dom_sf"/>
</dbReference>
<comment type="subcellular location">
    <subcellularLocation>
        <location evidence="1">Membrane</location>
        <topology evidence="1">Single-pass type I membrane protein</topology>
    </subcellularLocation>
</comment>
<evidence type="ECO:0000256" key="1">
    <source>
        <dbReference type="ARBA" id="ARBA00004479"/>
    </source>
</evidence>
<dbReference type="InterPro" id="IPR051824">
    <property type="entry name" value="LRR_Rcpt-Like_S/T_Kinase"/>
</dbReference>
<evidence type="ECO:0000259" key="4">
    <source>
        <dbReference type="Pfam" id="PF23598"/>
    </source>
</evidence>
<proteinExistence type="predicted"/>
<dbReference type="FunFam" id="3.80.10.10:FF:000452">
    <property type="entry name" value="Probable LRR receptor-like serine/threonine-protein kinase RFK1"/>
    <property type="match status" value="1"/>
</dbReference>
<dbReference type="Gene3D" id="3.80.10.10">
    <property type="entry name" value="Ribonuclease Inhibitor"/>
    <property type="match status" value="3"/>
</dbReference>
<dbReference type="PANTHER" id="PTHR48006:SF66">
    <property type="entry name" value="PROTEIN KINASE DOMAIN-CONTAINING PROTEIN"/>
    <property type="match status" value="1"/>
</dbReference>
<dbReference type="SUPFAM" id="SSF56112">
    <property type="entry name" value="Protein kinase-like (PK-like)"/>
    <property type="match status" value="1"/>
</dbReference>
<dbReference type="Gene3D" id="3.30.200.20">
    <property type="entry name" value="Phosphorylase Kinase, domain 1"/>
    <property type="match status" value="1"/>
</dbReference>
<name>A0A5N6QCG6_9ROSI</name>
<dbReference type="InterPro" id="IPR001611">
    <property type="entry name" value="Leu-rich_rpt"/>
</dbReference>
<dbReference type="AlphaFoldDB" id="A0A5N6QCG6"/>
<dbReference type="GO" id="GO:0016020">
    <property type="term" value="C:membrane"/>
    <property type="evidence" value="ECO:0007669"/>
    <property type="project" value="UniProtKB-SubCell"/>
</dbReference>
<dbReference type="Pfam" id="PF00560">
    <property type="entry name" value="LRR_1"/>
    <property type="match status" value="2"/>
</dbReference>
<dbReference type="Pfam" id="PF23598">
    <property type="entry name" value="LRR_14"/>
    <property type="match status" value="1"/>
</dbReference>
<dbReference type="EMBL" id="CM017321">
    <property type="protein sequence ID" value="KAE7996339.1"/>
    <property type="molecule type" value="Genomic_DNA"/>
</dbReference>
<dbReference type="Proteomes" id="UP000327013">
    <property type="component" value="Chromosome 1"/>
</dbReference>
<evidence type="ECO:0000313" key="5">
    <source>
        <dbReference type="EMBL" id="KAE7996339.1"/>
    </source>
</evidence>
<evidence type="ECO:0000256" key="2">
    <source>
        <dbReference type="ARBA" id="ARBA00022737"/>
    </source>
</evidence>
<dbReference type="InterPro" id="IPR055414">
    <property type="entry name" value="LRR_R13L4/SHOC2-like"/>
</dbReference>
<accession>A0A5N6QCG6</accession>
<dbReference type="PANTHER" id="PTHR48006">
    <property type="entry name" value="LEUCINE-RICH REPEAT-CONTAINING PROTEIN DDB_G0281931-RELATED"/>
    <property type="match status" value="1"/>
</dbReference>